<reference evidence="14" key="1">
    <citation type="submission" date="2019-06" db="EMBL/GenBank/DDBJ databases">
        <authorList>
            <person name="Murdoch R.W."/>
            <person name="Fathepure B."/>
        </authorList>
    </citation>
    <scope>NUCLEOTIDE SEQUENCE</scope>
</reference>
<feature type="compositionally biased region" description="Low complexity" evidence="12">
    <location>
        <begin position="41"/>
        <end position="60"/>
    </location>
</feature>
<dbReference type="InterPro" id="IPR005122">
    <property type="entry name" value="Uracil-DNA_glycosylase-like"/>
</dbReference>
<dbReference type="GO" id="GO:0004844">
    <property type="term" value="F:uracil DNA N-glycosylase activity"/>
    <property type="evidence" value="ECO:0007669"/>
    <property type="project" value="UniProtKB-EC"/>
</dbReference>
<keyword evidence="10" id="KW-0411">Iron-sulfur</keyword>
<comment type="catalytic activity">
    <reaction evidence="1">
        <text>Hydrolyzes single-stranded DNA or mismatched double-stranded DNA and polynucleotides, releasing free uracil.</text>
        <dbReference type="EC" id="3.2.2.27"/>
    </reaction>
</comment>
<dbReference type="SUPFAM" id="SSF52141">
    <property type="entry name" value="Uracil-DNA glycosylase-like"/>
    <property type="match status" value="1"/>
</dbReference>
<evidence type="ECO:0000256" key="10">
    <source>
        <dbReference type="ARBA" id="ARBA00023014"/>
    </source>
</evidence>
<dbReference type="GO" id="GO:0006281">
    <property type="term" value="P:DNA repair"/>
    <property type="evidence" value="ECO:0007669"/>
    <property type="project" value="UniProtKB-KW"/>
</dbReference>
<name>A0A5B8RCJ8_9ZZZZ</name>
<dbReference type="EMBL" id="MN079084">
    <property type="protein sequence ID" value="QEA04495.1"/>
    <property type="molecule type" value="Genomic_DNA"/>
</dbReference>
<feature type="domain" description="Uracil-DNA glycosylase-like" evidence="13">
    <location>
        <begin position="128"/>
        <end position="276"/>
    </location>
</feature>
<gene>
    <name evidence="14" type="ORF">KBTEX_00803</name>
</gene>
<dbReference type="InterPro" id="IPR005273">
    <property type="entry name" value="Ura-DNA_glyco_family4"/>
</dbReference>
<protein>
    <recommendedName>
        <fullName evidence="4">Type-4 uracil-DNA glycosylase</fullName>
        <ecNumber evidence="3">3.2.2.27</ecNumber>
    </recommendedName>
</protein>
<dbReference type="PANTHER" id="PTHR33693">
    <property type="entry name" value="TYPE-5 URACIL-DNA GLYCOSYLASE"/>
    <property type="match status" value="1"/>
</dbReference>
<evidence type="ECO:0000259" key="13">
    <source>
        <dbReference type="SMART" id="SM00986"/>
    </source>
</evidence>
<accession>A0A5B8RCJ8</accession>
<evidence type="ECO:0000256" key="11">
    <source>
        <dbReference type="ARBA" id="ARBA00023204"/>
    </source>
</evidence>
<dbReference type="GO" id="GO:0046872">
    <property type="term" value="F:metal ion binding"/>
    <property type="evidence" value="ECO:0007669"/>
    <property type="project" value="UniProtKB-KW"/>
</dbReference>
<comment type="similarity">
    <text evidence="2">Belongs to the uracil-DNA glycosylase (UDG) superfamily. Type 4 (UDGa) family.</text>
</comment>
<keyword evidence="5" id="KW-0004">4Fe-4S</keyword>
<evidence type="ECO:0000256" key="4">
    <source>
        <dbReference type="ARBA" id="ARBA00019403"/>
    </source>
</evidence>
<evidence type="ECO:0000256" key="3">
    <source>
        <dbReference type="ARBA" id="ARBA00012030"/>
    </source>
</evidence>
<keyword evidence="6" id="KW-0479">Metal-binding</keyword>
<evidence type="ECO:0000256" key="8">
    <source>
        <dbReference type="ARBA" id="ARBA00022801"/>
    </source>
</evidence>
<dbReference type="Pfam" id="PF03167">
    <property type="entry name" value="UDG"/>
    <property type="match status" value="1"/>
</dbReference>
<sequence length="287" mass="30770">MGAGDRQRVYLERMGIPLWVRRGGSGAASDPGEACPGGGAESASPVMPESPSPMAESPVETGIPAAGASEPPAADGGAATRETVAEPAPAGGGGAAEAEHEAEWTALRREVDQCTACPLYQTRTQAVFGVGSHDASLMIVGEAPGADEDRLGEPFVGRAGRLLDEMLRAIGLAREQVYITNILKSRPPNNRDPRPEEIAACEGYLRRQIELIAPSIMLAVGRVSAQYLLDSDRPLGRLRGRWHEYGPRRTALLVTYHPAYLLRRPVEKRKAWADLKQVHGRLREPGS</sequence>
<evidence type="ECO:0000256" key="12">
    <source>
        <dbReference type="SAM" id="MobiDB-lite"/>
    </source>
</evidence>
<evidence type="ECO:0000256" key="5">
    <source>
        <dbReference type="ARBA" id="ARBA00022485"/>
    </source>
</evidence>
<evidence type="ECO:0000313" key="14">
    <source>
        <dbReference type="EMBL" id="QEA04495.1"/>
    </source>
</evidence>
<dbReference type="InterPro" id="IPR036895">
    <property type="entry name" value="Uracil-DNA_glycosylase-like_sf"/>
</dbReference>
<evidence type="ECO:0000256" key="6">
    <source>
        <dbReference type="ARBA" id="ARBA00022723"/>
    </source>
</evidence>
<dbReference type="EC" id="3.2.2.27" evidence="3"/>
<evidence type="ECO:0000256" key="1">
    <source>
        <dbReference type="ARBA" id="ARBA00001400"/>
    </source>
</evidence>
<dbReference type="GO" id="GO:0051539">
    <property type="term" value="F:4 iron, 4 sulfur cluster binding"/>
    <property type="evidence" value="ECO:0007669"/>
    <property type="project" value="UniProtKB-KW"/>
</dbReference>
<evidence type="ECO:0000256" key="9">
    <source>
        <dbReference type="ARBA" id="ARBA00023004"/>
    </source>
</evidence>
<keyword evidence="11" id="KW-0234">DNA repair</keyword>
<evidence type="ECO:0000256" key="2">
    <source>
        <dbReference type="ARBA" id="ARBA00006521"/>
    </source>
</evidence>
<dbReference type="NCBIfam" id="TIGR00758">
    <property type="entry name" value="UDG_fam4"/>
    <property type="match status" value="1"/>
</dbReference>
<dbReference type="PANTHER" id="PTHR33693:SF1">
    <property type="entry name" value="TYPE-4 URACIL-DNA GLYCOSYLASE"/>
    <property type="match status" value="1"/>
</dbReference>
<organism evidence="14">
    <name type="scientific">uncultured organism</name>
    <dbReference type="NCBI Taxonomy" id="155900"/>
    <lineage>
        <taxon>unclassified sequences</taxon>
        <taxon>environmental samples</taxon>
    </lineage>
</organism>
<dbReference type="SMART" id="SM00987">
    <property type="entry name" value="UreE_C"/>
    <property type="match status" value="1"/>
</dbReference>
<dbReference type="SMART" id="SM00986">
    <property type="entry name" value="UDG"/>
    <property type="match status" value="1"/>
</dbReference>
<keyword evidence="8" id="KW-0378">Hydrolase</keyword>
<dbReference type="AlphaFoldDB" id="A0A5B8RCJ8"/>
<dbReference type="InterPro" id="IPR051536">
    <property type="entry name" value="UDG_Type-4/5"/>
</dbReference>
<feature type="region of interest" description="Disordered" evidence="12">
    <location>
        <begin position="21"/>
        <end position="101"/>
    </location>
</feature>
<proteinExistence type="inferred from homology"/>
<evidence type="ECO:0000256" key="7">
    <source>
        <dbReference type="ARBA" id="ARBA00022763"/>
    </source>
</evidence>
<dbReference type="Gene3D" id="3.40.470.10">
    <property type="entry name" value="Uracil-DNA glycosylase-like domain"/>
    <property type="match status" value="1"/>
</dbReference>
<keyword evidence="7" id="KW-0227">DNA damage</keyword>
<keyword evidence="9" id="KW-0408">Iron</keyword>
<dbReference type="CDD" id="cd10030">
    <property type="entry name" value="UDG-F4_TTUDGA_SPO1dp_like"/>
    <property type="match status" value="1"/>
</dbReference>